<dbReference type="OrthoDB" id="7584869at2"/>
<keyword evidence="4 5" id="KW-0472">Membrane</keyword>
<feature type="transmembrane region" description="Helical" evidence="5">
    <location>
        <begin position="212"/>
        <end position="232"/>
    </location>
</feature>
<evidence type="ECO:0000256" key="5">
    <source>
        <dbReference type="SAM" id="Phobius"/>
    </source>
</evidence>
<evidence type="ECO:0000259" key="6">
    <source>
        <dbReference type="PROSITE" id="PS50850"/>
    </source>
</evidence>
<gene>
    <name evidence="7" type="ORF">FM110_05105</name>
</gene>
<keyword evidence="8" id="KW-1185">Reference proteome</keyword>
<proteinExistence type="predicted"/>
<evidence type="ECO:0000313" key="8">
    <source>
        <dbReference type="Proteomes" id="UP000195981"/>
    </source>
</evidence>
<evidence type="ECO:0000313" key="7">
    <source>
        <dbReference type="EMBL" id="SLM90522.1"/>
    </source>
</evidence>
<feature type="transmembrane region" description="Helical" evidence="5">
    <location>
        <begin position="139"/>
        <end position="158"/>
    </location>
</feature>
<feature type="transmembrane region" description="Helical" evidence="5">
    <location>
        <begin position="16"/>
        <end position="36"/>
    </location>
</feature>
<keyword evidence="2 5" id="KW-0812">Transmembrane</keyword>
<dbReference type="InterPro" id="IPR036259">
    <property type="entry name" value="MFS_trans_sf"/>
</dbReference>
<dbReference type="SUPFAM" id="SSF103473">
    <property type="entry name" value="MFS general substrate transporter"/>
    <property type="match status" value="1"/>
</dbReference>
<dbReference type="PROSITE" id="PS50850">
    <property type="entry name" value="MFS"/>
    <property type="match status" value="1"/>
</dbReference>
<reference evidence="7 8" key="1">
    <citation type="submission" date="2017-02" db="EMBL/GenBank/DDBJ databases">
        <authorList>
            <person name="Peterson S.W."/>
        </authorList>
    </citation>
    <scope>NUCLEOTIDE SEQUENCE [LARGE SCALE GENOMIC DNA]</scope>
    <source>
        <strain evidence="7 8">CIP104813</strain>
    </source>
</reference>
<dbReference type="Gene3D" id="1.20.1250.20">
    <property type="entry name" value="MFS general substrate transporter like domains"/>
    <property type="match status" value="1"/>
</dbReference>
<dbReference type="Pfam" id="PF07690">
    <property type="entry name" value="MFS_1"/>
    <property type="match status" value="1"/>
</dbReference>
<sequence>MTLGILIAGQFVANMGVGYLVVALAVMITTALLILLNQDRSSKDLAVEPFRLGSFLKGFWVSPRLHPDFAWAFAQRFAMFLGAIGLTGYMFYILLSYVGMDPVTAGGFMGLQSLVYAASSVVATFIAGPLSDKLQRRKMFVVIATLLIAIGCIFPLLMPTTTGILLYSVVAGAGFGAYMAVDVALVVDVLPSPEEAATCLGIINIANNVPQMLSPIIYAGLIAAFGYSSLWVGRS</sequence>
<evidence type="ECO:0000256" key="1">
    <source>
        <dbReference type="ARBA" id="ARBA00004651"/>
    </source>
</evidence>
<feature type="transmembrane region" description="Helical" evidence="5">
    <location>
        <begin position="164"/>
        <end position="191"/>
    </location>
</feature>
<feature type="transmembrane region" description="Helical" evidence="5">
    <location>
        <begin position="105"/>
        <end position="127"/>
    </location>
</feature>
<evidence type="ECO:0000256" key="3">
    <source>
        <dbReference type="ARBA" id="ARBA00022989"/>
    </source>
</evidence>
<evidence type="ECO:0000256" key="4">
    <source>
        <dbReference type="ARBA" id="ARBA00023136"/>
    </source>
</evidence>
<dbReference type="GO" id="GO:0022857">
    <property type="term" value="F:transmembrane transporter activity"/>
    <property type="evidence" value="ECO:0007669"/>
    <property type="project" value="InterPro"/>
</dbReference>
<comment type="subcellular location">
    <subcellularLocation>
        <location evidence="1">Cell membrane</location>
        <topology evidence="1">Multi-pass membrane protein</topology>
    </subcellularLocation>
</comment>
<dbReference type="InterPro" id="IPR011701">
    <property type="entry name" value="MFS"/>
</dbReference>
<evidence type="ECO:0000256" key="2">
    <source>
        <dbReference type="ARBA" id="ARBA00022692"/>
    </source>
</evidence>
<feature type="domain" description="Major facilitator superfamily (MFS) profile" evidence="6">
    <location>
        <begin position="71"/>
        <end position="235"/>
    </location>
</feature>
<dbReference type="InterPro" id="IPR020846">
    <property type="entry name" value="MFS_dom"/>
</dbReference>
<name>A0A1X6WXR4_9MICO</name>
<dbReference type="PANTHER" id="PTHR23528:SF1">
    <property type="entry name" value="MAJOR FACILITATOR SUPERFAMILY (MFS) PROFILE DOMAIN-CONTAINING PROTEIN"/>
    <property type="match status" value="1"/>
</dbReference>
<protein>
    <submittedName>
        <fullName evidence="7">Major facilitator superfamily MFS_1</fullName>
    </submittedName>
</protein>
<dbReference type="PANTHER" id="PTHR23528">
    <property type="match status" value="1"/>
</dbReference>
<keyword evidence="3 5" id="KW-1133">Transmembrane helix</keyword>
<feature type="transmembrane region" description="Helical" evidence="5">
    <location>
        <begin position="77"/>
        <end position="99"/>
    </location>
</feature>
<dbReference type="GO" id="GO:0005886">
    <property type="term" value="C:plasma membrane"/>
    <property type="evidence" value="ECO:0007669"/>
    <property type="project" value="UniProtKB-SubCell"/>
</dbReference>
<dbReference type="AlphaFoldDB" id="A0A1X6WXR4"/>
<accession>A0A1X6WXR4</accession>
<dbReference type="Proteomes" id="UP000195981">
    <property type="component" value="Unassembled WGS sequence"/>
</dbReference>
<dbReference type="EMBL" id="FWFG01000048">
    <property type="protein sequence ID" value="SLM90522.1"/>
    <property type="molecule type" value="Genomic_DNA"/>
</dbReference>
<organism evidence="7 8">
    <name type="scientific">Brachybacterium nesterenkovii</name>
    <dbReference type="NCBI Taxonomy" id="47847"/>
    <lineage>
        <taxon>Bacteria</taxon>
        <taxon>Bacillati</taxon>
        <taxon>Actinomycetota</taxon>
        <taxon>Actinomycetes</taxon>
        <taxon>Micrococcales</taxon>
        <taxon>Dermabacteraceae</taxon>
        <taxon>Brachybacterium</taxon>
    </lineage>
</organism>